<evidence type="ECO:0000256" key="1">
    <source>
        <dbReference type="SAM" id="MobiDB-lite"/>
    </source>
</evidence>
<proteinExistence type="predicted"/>
<organism evidence="3 5">
    <name type="scientific">Mycobacterium tuberculosis</name>
    <dbReference type="NCBI Taxonomy" id="1773"/>
    <lineage>
        <taxon>Bacteria</taxon>
        <taxon>Bacillati</taxon>
        <taxon>Actinomycetota</taxon>
        <taxon>Actinomycetes</taxon>
        <taxon>Mycobacteriales</taxon>
        <taxon>Mycobacteriaceae</taxon>
        <taxon>Mycobacterium</taxon>
        <taxon>Mycobacterium tuberculosis complex</taxon>
    </lineage>
</organism>
<reference evidence="3" key="2">
    <citation type="submission" date="2015-03" db="EMBL/GenBank/DDBJ databases">
        <authorList>
            <person name="Murphy D."/>
        </authorList>
    </citation>
    <scope>NUCLEOTIDE SEQUENCE [LARGE SCALE GENOMIC DNA]</scope>
    <source>
        <strain evidence="3">K00500041</strain>
    </source>
</reference>
<dbReference type="Proteomes" id="UP000038802">
    <property type="component" value="Unassembled WGS sequence"/>
</dbReference>
<protein>
    <submittedName>
        <fullName evidence="3">Uncharacterized protein</fullName>
    </submittedName>
</protein>
<evidence type="ECO:0000313" key="2">
    <source>
        <dbReference type="EMBL" id="CKR40551.1"/>
    </source>
</evidence>
<gene>
    <name evidence="4" type="ORF">ERS007679_01261</name>
    <name evidence="3" type="ORF">ERS007703_00350</name>
    <name evidence="2" type="ORF">ERS027661_01227</name>
</gene>
<dbReference type="EMBL" id="CNFU01000193">
    <property type="protein sequence ID" value="CKR40551.1"/>
    <property type="molecule type" value="Genomic_DNA"/>
</dbReference>
<dbReference type="EMBL" id="CSAE01000020">
    <property type="protein sequence ID" value="COV03745.1"/>
    <property type="molecule type" value="Genomic_DNA"/>
</dbReference>
<dbReference type="AlphaFoldDB" id="A0A0T9YUI1"/>
<evidence type="ECO:0000313" key="4">
    <source>
        <dbReference type="EMBL" id="COV18809.1"/>
    </source>
</evidence>
<evidence type="ECO:0000313" key="6">
    <source>
        <dbReference type="Proteomes" id="UP000045842"/>
    </source>
</evidence>
<dbReference type="Proteomes" id="UP000049023">
    <property type="component" value="Unassembled WGS sequence"/>
</dbReference>
<accession>A0A0T9YUI1</accession>
<sequence>MTISHPLRTKSPNTNRKASQPKIRPEAPIWSVGPQLLPTLPISQVPKPPRIQMIAVAQTNRDSPASVIRNPSTSSGMVLAIRWCQFACKSGAKMTPHRPSVFSGLMPLTSSRLPDSWSISSTR</sequence>
<evidence type="ECO:0000313" key="7">
    <source>
        <dbReference type="Proteomes" id="UP000049023"/>
    </source>
</evidence>
<name>A0A0T9YUI1_MYCTX</name>
<evidence type="ECO:0000313" key="3">
    <source>
        <dbReference type="EMBL" id="COV03745.1"/>
    </source>
</evidence>
<reference evidence="5 6" key="1">
    <citation type="submission" date="2015-03" db="EMBL/GenBank/DDBJ databases">
        <authorList>
            <consortium name="Pathogen Informatics"/>
        </authorList>
    </citation>
    <scope>NUCLEOTIDE SEQUENCE [LARGE SCALE GENOMIC DNA]</scope>
    <source>
        <strain evidence="2 7">Bir 187</strain>
        <strain evidence="4 6">G09801536</strain>
        <strain evidence="5">K00500041</strain>
    </source>
</reference>
<feature type="region of interest" description="Disordered" evidence="1">
    <location>
        <begin position="1"/>
        <end position="27"/>
    </location>
</feature>
<evidence type="ECO:0000313" key="5">
    <source>
        <dbReference type="Proteomes" id="UP000038802"/>
    </source>
</evidence>
<dbReference type="Proteomes" id="UP000045842">
    <property type="component" value="Unassembled WGS sequence"/>
</dbReference>
<dbReference type="EMBL" id="CSAD01000129">
    <property type="protein sequence ID" value="COV18809.1"/>
    <property type="molecule type" value="Genomic_DNA"/>
</dbReference>